<evidence type="ECO:0000313" key="1">
    <source>
        <dbReference type="EMBL" id="MDT0337753.1"/>
    </source>
</evidence>
<dbReference type="EMBL" id="JAVRAA010000005">
    <property type="protein sequence ID" value="MDT0337753.1"/>
    <property type="molecule type" value="Genomic_DNA"/>
</dbReference>
<reference evidence="1" key="1">
    <citation type="submission" date="2023-02" db="EMBL/GenBank/DDBJ databases">
        <title>Description of Herbaspirillum huttiense subsp. nephrolepsisexaltata and Herbaspirillum huttiense subsp. lycopersicon.</title>
        <authorList>
            <person name="Poudel M."/>
            <person name="Sharma A."/>
            <person name="Goss E."/>
            <person name="Tapia J.H."/>
            <person name="Harmon C.M."/>
            <person name="Jones J.B."/>
        </authorList>
    </citation>
    <scope>NUCLEOTIDE SEQUENCE</scope>
    <source>
        <strain evidence="1">NC40101</strain>
    </source>
</reference>
<dbReference type="RefSeq" id="WP_310839143.1">
    <property type="nucleotide sequence ID" value="NZ_JAVLSM010000029.1"/>
</dbReference>
<gene>
    <name evidence="1" type="ORF">RJN63_12990</name>
</gene>
<dbReference type="AlphaFoldDB" id="A0AAE4GAA7"/>
<accession>A0AAE4GAA7</accession>
<proteinExistence type="predicted"/>
<sequence length="178" mass="19585">MTKNTVDVIALLNQAKEALYNVPCVGDAYDQQHSDTHTAAAKAIEDALQILSGGSEAEISETSVKVKHWDQYSSNAVSETHQIDIADQRKTNGQVFVTAGILEGNIDEMLSVTLEINSNPLNPAEHVPCAHIHFDHDALAFSLFKVGNMILLRPETEVQLQFVRELVNGVAEDLYWVS</sequence>
<protein>
    <submittedName>
        <fullName evidence="1">Uncharacterized protein</fullName>
    </submittedName>
</protein>
<organism evidence="1">
    <name type="scientific">Herbaspirillum huttiense subsp. nephrolepidis</name>
    <dbReference type="NCBI Taxonomy" id="3075126"/>
    <lineage>
        <taxon>Bacteria</taxon>
        <taxon>Pseudomonadati</taxon>
        <taxon>Pseudomonadota</taxon>
        <taxon>Betaproteobacteria</taxon>
        <taxon>Burkholderiales</taxon>
        <taxon>Oxalobacteraceae</taxon>
        <taxon>Herbaspirillum</taxon>
    </lineage>
</organism>
<comment type="caution">
    <text evidence="1">The sequence shown here is derived from an EMBL/GenBank/DDBJ whole genome shotgun (WGS) entry which is preliminary data.</text>
</comment>
<name>A0AAE4GAA7_9BURK</name>